<keyword evidence="2 6" id="KW-0378">Hydrolase</keyword>
<comment type="caution">
    <text evidence="6">The sequence shown here is derived from an EMBL/GenBank/DDBJ whole genome shotgun (WGS) entry which is preliminary data.</text>
</comment>
<feature type="domain" description="Helicase C-terminal" evidence="5">
    <location>
        <begin position="1038"/>
        <end position="1197"/>
    </location>
</feature>
<gene>
    <name evidence="6" type="ORF">BJ875DRAFT_24831</name>
</gene>
<dbReference type="InterPro" id="IPR049730">
    <property type="entry name" value="SNF2/RAD54-like_C"/>
</dbReference>
<organism evidence="6 7">
    <name type="scientific">Amylocarpus encephaloides</name>
    <dbReference type="NCBI Taxonomy" id="45428"/>
    <lineage>
        <taxon>Eukaryota</taxon>
        <taxon>Fungi</taxon>
        <taxon>Dikarya</taxon>
        <taxon>Ascomycota</taxon>
        <taxon>Pezizomycotina</taxon>
        <taxon>Leotiomycetes</taxon>
        <taxon>Helotiales</taxon>
        <taxon>Helotiales incertae sedis</taxon>
        <taxon>Amylocarpus</taxon>
    </lineage>
</organism>
<feature type="region of interest" description="Disordered" evidence="4">
    <location>
        <begin position="582"/>
        <end position="610"/>
    </location>
</feature>
<feature type="region of interest" description="Disordered" evidence="4">
    <location>
        <begin position="907"/>
        <end position="1002"/>
    </location>
</feature>
<dbReference type="Pfam" id="PF00176">
    <property type="entry name" value="SNF2-rel_dom"/>
    <property type="match status" value="1"/>
</dbReference>
<evidence type="ECO:0000313" key="7">
    <source>
        <dbReference type="Proteomes" id="UP000824998"/>
    </source>
</evidence>
<dbReference type="PANTHER" id="PTHR45626">
    <property type="entry name" value="TRANSCRIPTION TERMINATION FACTOR 2-RELATED"/>
    <property type="match status" value="1"/>
</dbReference>
<dbReference type="GO" id="GO:0008094">
    <property type="term" value="F:ATP-dependent activity, acting on DNA"/>
    <property type="evidence" value="ECO:0007669"/>
    <property type="project" value="TreeGrafter"/>
</dbReference>
<protein>
    <submittedName>
        <fullName evidence="6">P-loop containing nucleoside triphosphate hydrolase protein</fullName>
    </submittedName>
</protein>
<sequence length="1274" mass="141216">MYSVAGCTRLLLGQYVDDRLLTSIQVISSISSRRKDFESGFNGSPAGGPHQRSRHDCPEIAKYIPVGSLRIHKSDVDSHTWEQGEWGIFTHPRDVYSPQAGRFLPTDLQTALLQSPVMQPYRGLHNAEWIRMEFKTQDQAIGQTRVYILPDDVGRASIDRDSLSLRGALRFLLARLDISPSTWNGHWSENLPIAHVDCTLDEDRNKDGASLFRLFNTLPSPTPNPDDISDPYIREAMTKLLSSDVEGLKTTMYKYQRRSAALMLQREAQPARIIDPRLTSVIDQKGEIWYCDIDVGSCLSDPRTYDSACGGVLAETMGLGKTLISLSLILASRELSSHIPVEHSVGTIPIRKKVGTLMEMAASTVGRTGTPWKDYFAQAEADAKDMSPCVNALKEGAGFYFLPSPTPIRSTRNPVVIQPRKIWLTAATLVVVPANLIEQWRSEIVKHTVGLKVLYLGNGKRDIPTPPAKELAEYDIIIYTKPRFDRESKDGYDKNGRHVGASNKICNCPYIGATRERACACFREEDAYHSPLTDLHFKRLITDEGHNFGNASKTQKTEAITVVDSLQLDARWIVSGTPTQGLYGAEVPSSTPSTPSSNPISPPLNSYNQDGIETSTQAALTKALKDPREMEELFHQQERKDLEKLGNIATSYLKARPWANTRDDNDAASWTHHVMQPRHGSKSRGNMDCLRATLESMIIRHRPEDIQQDIALPPLSQEVIYLDGSTQDKLSLNTFSMMIVGNAVTSERKDLDYLFHPRQRKALQELVSNLRQASFFWSGFSASIVQGSLEIYQKFLQEGKIEISAADRLLLEESIRYGEMVLSNKISPFASAFHEMPMFIQNELADKVQEAWALDKTPGNPTLMSSTMVYAAQEFVYKELQSGKEDPAKGLVDAGRDARSKLFTKDLSSGLTKRSNASLSSRGSEGTPILAGGVALGDGSSPRRKGRSLSTSASKRAPSSKKLSSDEKDNNSTGGTGKASGNPQQDQHREATAPSQGPILKPAMKKSLKPDIAGTLDPSSQLASAKIISTASAKLSYLMDKILLFHKKEKILVFYESQNVAWYIAQALECLGVKHLIYDKSLKLEKRAEYVVTFNQTDSFPVLLMDVSQAAFGLDMSSASRVFFVNPIFSPQVEAQAVKRAHRIGQTRPVFVETLVLKGSIEEVILERRKTMSSEEHNKCKNILDDGVMYDWIRNARFLHVKDNLAGPEQMAKLSTAPLLFGRGTGARFDTPTLDAQNVAAIEMGGEEGLGLLNKIRTSDSKSGARFGRKARFE</sequence>
<dbReference type="InterPro" id="IPR000330">
    <property type="entry name" value="SNF2_N"/>
</dbReference>
<evidence type="ECO:0000259" key="5">
    <source>
        <dbReference type="PROSITE" id="PS51194"/>
    </source>
</evidence>
<evidence type="ECO:0000256" key="4">
    <source>
        <dbReference type="SAM" id="MobiDB-lite"/>
    </source>
</evidence>
<dbReference type="AlphaFoldDB" id="A0A9P7YRV3"/>
<dbReference type="SUPFAM" id="SSF52540">
    <property type="entry name" value="P-loop containing nucleoside triphosphate hydrolases"/>
    <property type="match status" value="2"/>
</dbReference>
<keyword evidence="7" id="KW-1185">Reference proteome</keyword>
<feature type="compositionally biased region" description="Low complexity" evidence="4">
    <location>
        <begin position="588"/>
        <end position="606"/>
    </location>
</feature>
<dbReference type="GO" id="GO:0005634">
    <property type="term" value="C:nucleus"/>
    <property type="evidence" value="ECO:0007669"/>
    <property type="project" value="TreeGrafter"/>
</dbReference>
<evidence type="ECO:0000256" key="2">
    <source>
        <dbReference type="ARBA" id="ARBA00022801"/>
    </source>
</evidence>
<dbReference type="Pfam" id="PF00271">
    <property type="entry name" value="Helicase_C"/>
    <property type="match status" value="1"/>
</dbReference>
<dbReference type="CDD" id="cd18793">
    <property type="entry name" value="SF2_C_SNF"/>
    <property type="match status" value="1"/>
</dbReference>
<dbReference type="GO" id="GO:0016787">
    <property type="term" value="F:hydrolase activity"/>
    <property type="evidence" value="ECO:0007669"/>
    <property type="project" value="UniProtKB-KW"/>
</dbReference>
<evidence type="ECO:0000313" key="6">
    <source>
        <dbReference type="EMBL" id="KAG9238675.1"/>
    </source>
</evidence>
<dbReference type="EMBL" id="MU251367">
    <property type="protein sequence ID" value="KAG9238675.1"/>
    <property type="molecule type" value="Genomic_DNA"/>
</dbReference>
<keyword evidence="1" id="KW-0547">Nucleotide-binding</keyword>
<dbReference type="Gene3D" id="3.40.50.300">
    <property type="entry name" value="P-loop containing nucleotide triphosphate hydrolases"/>
    <property type="match status" value="2"/>
</dbReference>
<evidence type="ECO:0000256" key="3">
    <source>
        <dbReference type="ARBA" id="ARBA00022840"/>
    </source>
</evidence>
<dbReference type="PROSITE" id="PS51194">
    <property type="entry name" value="HELICASE_CTER"/>
    <property type="match status" value="1"/>
</dbReference>
<dbReference type="InterPro" id="IPR001650">
    <property type="entry name" value="Helicase_C-like"/>
</dbReference>
<dbReference type="OrthoDB" id="2801544at2759"/>
<name>A0A9P7YRV3_9HELO</name>
<feature type="region of interest" description="Disordered" evidence="4">
    <location>
        <begin position="35"/>
        <end position="54"/>
    </location>
</feature>
<dbReference type="InterPro" id="IPR050628">
    <property type="entry name" value="SNF2_RAD54_helicase_TF"/>
</dbReference>
<accession>A0A9P7YRV3</accession>
<proteinExistence type="predicted"/>
<keyword evidence="3" id="KW-0067">ATP-binding</keyword>
<dbReference type="InterPro" id="IPR027417">
    <property type="entry name" value="P-loop_NTPase"/>
</dbReference>
<reference evidence="6" key="1">
    <citation type="journal article" date="2021" name="IMA Fungus">
        <title>Genomic characterization of three marine fungi, including Emericellopsis atlantica sp. nov. with signatures of a generalist lifestyle and marine biomass degradation.</title>
        <authorList>
            <person name="Hagestad O.C."/>
            <person name="Hou L."/>
            <person name="Andersen J.H."/>
            <person name="Hansen E.H."/>
            <person name="Altermark B."/>
            <person name="Li C."/>
            <person name="Kuhnert E."/>
            <person name="Cox R.J."/>
            <person name="Crous P.W."/>
            <person name="Spatafora J.W."/>
            <person name="Lail K."/>
            <person name="Amirebrahimi M."/>
            <person name="Lipzen A."/>
            <person name="Pangilinan J."/>
            <person name="Andreopoulos W."/>
            <person name="Hayes R.D."/>
            <person name="Ng V."/>
            <person name="Grigoriev I.V."/>
            <person name="Jackson S.A."/>
            <person name="Sutton T.D.S."/>
            <person name="Dobson A.D.W."/>
            <person name="Rama T."/>
        </authorList>
    </citation>
    <scope>NUCLEOTIDE SEQUENCE</scope>
    <source>
        <strain evidence="6">TRa018bII</strain>
    </source>
</reference>
<dbReference type="Proteomes" id="UP000824998">
    <property type="component" value="Unassembled WGS sequence"/>
</dbReference>
<dbReference type="PANTHER" id="PTHR45626:SF51">
    <property type="entry name" value="SNF2-RELATED DOMAIN-CONTAINING PROTEIN"/>
    <property type="match status" value="1"/>
</dbReference>
<dbReference type="GO" id="GO:0006281">
    <property type="term" value="P:DNA repair"/>
    <property type="evidence" value="ECO:0007669"/>
    <property type="project" value="TreeGrafter"/>
</dbReference>
<evidence type="ECO:0000256" key="1">
    <source>
        <dbReference type="ARBA" id="ARBA00022741"/>
    </source>
</evidence>
<feature type="compositionally biased region" description="Polar residues" evidence="4">
    <location>
        <begin position="907"/>
        <end position="924"/>
    </location>
</feature>
<dbReference type="GO" id="GO:0005524">
    <property type="term" value="F:ATP binding"/>
    <property type="evidence" value="ECO:0007669"/>
    <property type="project" value="UniProtKB-KW"/>
</dbReference>